<dbReference type="Proteomes" id="UP000603904">
    <property type="component" value="Unassembled WGS sequence"/>
</dbReference>
<feature type="region of interest" description="Disordered" evidence="1">
    <location>
        <begin position="65"/>
        <end position="124"/>
    </location>
</feature>
<reference evidence="2 3" key="1">
    <citation type="submission" date="2021-01" db="EMBL/GenBank/DDBJ databases">
        <title>Whole genome shotgun sequence of Microbispora corallina NBRC 16416.</title>
        <authorList>
            <person name="Komaki H."/>
            <person name="Tamura T."/>
        </authorList>
    </citation>
    <scope>NUCLEOTIDE SEQUENCE [LARGE SCALE GENOMIC DNA]</scope>
    <source>
        <strain evidence="2 3">NBRC 16416</strain>
    </source>
</reference>
<protein>
    <submittedName>
        <fullName evidence="2">Uncharacterized protein</fullName>
    </submittedName>
</protein>
<evidence type="ECO:0000313" key="3">
    <source>
        <dbReference type="Proteomes" id="UP000603904"/>
    </source>
</evidence>
<accession>A0ABQ4GBC1</accession>
<comment type="caution">
    <text evidence="2">The sequence shown here is derived from an EMBL/GenBank/DDBJ whole genome shotgun (WGS) entry which is preliminary data.</text>
</comment>
<sequence length="124" mass="13236">MARYDEARATEVPSARAKLVYYVCHSSCFDCCSNCCDLASGATGPAVWEFGSMGVPEAFARIIKEQRTATSSTGPGSRASTAPKRRATAGRAWPRGPARHRWDVTGPRTPSASRVSAATIRSVV</sequence>
<proteinExistence type="predicted"/>
<name>A0ABQ4GBC1_9ACTN</name>
<feature type="compositionally biased region" description="Polar residues" evidence="1">
    <location>
        <begin position="68"/>
        <end position="80"/>
    </location>
</feature>
<dbReference type="EMBL" id="BOOC01000057">
    <property type="protein sequence ID" value="GIH44368.1"/>
    <property type="molecule type" value="Genomic_DNA"/>
</dbReference>
<keyword evidence="3" id="KW-1185">Reference proteome</keyword>
<evidence type="ECO:0000256" key="1">
    <source>
        <dbReference type="SAM" id="MobiDB-lite"/>
    </source>
</evidence>
<gene>
    <name evidence="2" type="ORF">Mco01_73680</name>
</gene>
<organism evidence="2 3">
    <name type="scientific">Microbispora corallina</name>
    <dbReference type="NCBI Taxonomy" id="83302"/>
    <lineage>
        <taxon>Bacteria</taxon>
        <taxon>Bacillati</taxon>
        <taxon>Actinomycetota</taxon>
        <taxon>Actinomycetes</taxon>
        <taxon>Streptosporangiales</taxon>
        <taxon>Streptosporangiaceae</taxon>
        <taxon>Microbispora</taxon>
    </lineage>
</organism>
<evidence type="ECO:0000313" key="2">
    <source>
        <dbReference type="EMBL" id="GIH44368.1"/>
    </source>
</evidence>